<dbReference type="InterPro" id="IPR009057">
    <property type="entry name" value="Homeodomain-like_sf"/>
</dbReference>
<evidence type="ECO:0000256" key="12">
    <source>
        <dbReference type="SAM" id="MobiDB-lite"/>
    </source>
</evidence>
<evidence type="ECO:0000313" key="16">
    <source>
        <dbReference type="EMBL" id="KAK7573374.1"/>
    </source>
</evidence>
<dbReference type="PANTHER" id="PTHR24208:SF168">
    <property type="entry name" value="PROTEIN APTEROUS"/>
    <property type="match status" value="1"/>
</dbReference>
<keyword evidence="4 10" id="KW-0862">Zinc</keyword>
<dbReference type="PANTHER" id="PTHR24208">
    <property type="entry name" value="LIM/HOMEOBOX PROTEIN LHX"/>
    <property type="match status" value="1"/>
</dbReference>
<evidence type="ECO:0000256" key="11">
    <source>
        <dbReference type="RuleBase" id="RU000682"/>
    </source>
</evidence>
<evidence type="ECO:0000256" key="9">
    <source>
        <dbReference type="PROSITE-ProRule" id="PRU00108"/>
    </source>
</evidence>
<dbReference type="Gene3D" id="2.10.110.10">
    <property type="entry name" value="Cysteine Rich Protein"/>
    <property type="match status" value="1"/>
</dbReference>
<dbReference type="SMART" id="SM00389">
    <property type="entry name" value="HOX"/>
    <property type="match status" value="1"/>
</dbReference>
<keyword evidence="7 9" id="KW-0371">Homeobox</keyword>
<keyword evidence="13" id="KW-0472">Membrane</keyword>
<feature type="region of interest" description="Disordered" evidence="12">
    <location>
        <begin position="264"/>
        <end position="289"/>
    </location>
</feature>
<proteinExistence type="predicted"/>
<evidence type="ECO:0000256" key="3">
    <source>
        <dbReference type="ARBA" id="ARBA00022737"/>
    </source>
</evidence>
<dbReference type="Gene3D" id="1.10.10.60">
    <property type="entry name" value="Homeodomain-like"/>
    <property type="match status" value="1"/>
</dbReference>
<keyword evidence="3" id="KW-0677">Repeat</keyword>
<dbReference type="SUPFAM" id="SSF46689">
    <property type="entry name" value="Homeodomain-like"/>
    <property type="match status" value="1"/>
</dbReference>
<sequence length="395" mass="43703">MLESGADKNAELFDWTVELVELIAWVEPRARLFSSGERMGPPVSYAAPQILLPYHHHHHHHHTFHQRCGISMLKPWLIAIKTNDISKGNGTSGFDSQKVGSRIRDFVSSGQSLFGVNRCSRCKATIKSSEFVMRAREYVFHVPCFFCVVCMIELKKGDHFGMRDGELFCRRHYESLPSHPADLNSPVPPPEDYSAAAAAGRFAPLSIGGPPSLPPSTPLQSLRSPDFQSPDHRLIAPPSSHPPPLPHSQAEGDVGACVEKTPNAFFNGVSAPRPKGRPRKRKPKDLDSIASSLDLSSDSYGMDLYNGSGHSLGGSNGSHQRTKRMRTSFKHHQLRTMKTYFTVNHNPDAKDLKQLSQKTGLAKRVLQIVGNLIFLIGFFMFASFRLVLGISVEGS</sequence>
<evidence type="ECO:0000256" key="4">
    <source>
        <dbReference type="ARBA" id="ARBA00022833"/>
    </source>
</evidence>
<evidence type="ECO:0000313" key="17">
    <source>
        <dbReference type="Proteomes" id="UP001367676"/>
    </source>
</evidence>
<accession>A0AAN9XXS2</accession>
<evidence type="ECO:0000256" key="13">
    <source>
        <dbReference type="SAM" id="Phobius"/>
    </source>
</evidence>
<feature type="DNA-binding region" description="Homeobox" evidence="9">
    <location>
        <begin position="322"/>
        <end position="369"/>
    </location>
</feature>
<feature type="domain" description="Homeobox" evidence="15">
    <location>
        <begin position="320"/>
        <end position="368"/>
    </location>
</feature>
<evidence type="ECO:0000259" key="15">
    <source>
        <dbReference type="PROSITE" id="PS50071"/>
    </source>
</evidence>
<dbReference type="SMART" id="SM00132">
    <property type="entry name" value="LIM"/>
    <property type="match status" value="1"/>
</dbReference>
<dbReference type="Proteomes" id="UP001367676">
    <property type="component" value="Unassembled WGS sequence"/>
</dbReference>
<evidence type="ECO:0000256" key="5">
    <source>
        <dbReference type="ARBA" id="ARBA00023038"/>
    </source>
</evidence>
<evidence type="ECO:0000256" key="7">
    <source>
        <dbReference type="ARBA" id="ARBA00023155"/>
    </source>
</evidence>
<name>A0AAN9XXS2_9HEMI</name>
<dbReference type="PROSITE" id="PS50023">
    <property type="entry name" value="LIM_DOMAIN_2"/>
    <property type="match status" value="1"/>
</dbReference>
<dbReference type="GO" id="GO:0000977">
    <property type="term" value="F:RNA polymerase II transcription regulatory region sequence-specific DNA binding"/>
    <property type="evidence" value="ECO:0007669"/>
    <property type="project" value="TreeGrafter"/>
</dbReference>
<protein>
    <recommendedName>
        <fullName evidence="18">LIM zinc-binding domain-containing protein</fullName>
    </recommendedName>
</protein>
<dbReference type="SUPFAM" id="SSF57716">
    <property type="entry name" value="Glucocorticoid receptor-like (DNA-binding domain)"/>
    <property type="match status" value="1"/>
</dbReference>
<dbReference type="Pfam" id="PF00046">
    <property type="entry name" value="Homeodomain"/>
    <property type="match status" value="1"/>
</dbReference>
<keyword evidence="13" id="KW-0812">Transmembrane</keyword>
<keyword evidence="2 10" id="KW-0479">Metal-binding</keyword>
<dbReference type="PROSITE" id="PS00478">
    <property type="entry name" value="LIM_DOMAIN_1"/>
    <property type="match status" value="1"/>
</dbReference>
<dbReference type="FunFam" id="2.10.110.10:FF:000136">
    <property type="entry name" value="LIM domain family"/>
    <property type="match status" value="1"/>
</dbReference>
<feature type="transmembrane region" description="Helical" evidence="13">
    <location>
        <begin position="365"/>
        <end position="388"/>
    </location>
</feature>
<gene>
    <name evidence="16" type="ORF">V9T40_010565</name>
</gene>
<keyword evidence="6 9" id="KW-0238">DNA-binding</keyword>
<dbReference type="PROSITE" id="PS50071">
    <property type="entry name" value="HOMEOBOX_2"/>
    <property type="match status" value="1"/>
</dbReference>
<dbReference type="AlphaFoldDB" id="A0AAN9XXS2"/>
<dbReference type="GO" id="GO:0005634">
    <property type="term" value="C:nucleus"/>
    <property type="evidence" value="ECO:0007669"/>
    <property type="project" value="UniProtKB-SubCell"/>
</dbReference>
<evidence type="ECO:0000256" key="2">
    <source>
        <dbReference type="ARBA" id="ARBA00022723"/>
    </source>
</evidence>
<feature type="region of interest" description="Disordered" evidence="12">
    <location>
        <begin position="206"/>
        <end position="252"/>
    </location>
</feature>
<dbReference type="Pfam" id="PF00412">
    <property type="entry name" value="LIM"/>
    <property type="match status" value="1"/>
</dbReference>
<feature type="compositionally biased region" description="Basic residues" evidence="12">
    <location>
        <begin position="274"/>
        <end position="283"/>
    </location>
</feature>
<evidence type="ECO:0000256" key="6">
    <source>
        <dbReference type="ARBA" id="ARBA00023125"/>
    </source>
</evidence>
<feature type="domain" description="LIM zinc-binding" evidence="14">
    <location>
        <begin position="117"/>
        <end position="179"/>
    </location>
</feature>
<dbReference type="GO" id="GO:0046872">
    <property type="term" value="F:metal ion binding"/>
    <property type="evidence" value="ECO:0007669"/>
    <property type="project" value="UniProtKB-KW"/>
</dbReference>
<dbReference type="FunFam" id="1.10.10.60:FF:000027">
    <property type="entry name" value="LIM/homeobox protein Lhx9"/>
    <property type="match status" value="1"/>
</dbReference>
<dbReference type="InterPro" id="IPR001781">
    <property type="entry name" value="Znf_LIM"/>
</dbReference>
<dbReference type="GO" id="GO:0030182">
    <property type="term" value="P:neuron differentiation"/>
    <property type="evidence" value="ECO:0007669"/>
    <property type="project" value="TreeGrafter"/>
</dbReference>
<keyword evidence="17" id="KW-1185">Reference proteome</keyword>
<evidence type="ECO:0000256" key="1">
    <source>
        <dbReference type="ARBA" id="ARBA00004123"/>
    </source>
</evidence>
<dbReference type="InterPro" id="IPR001356">
    <property type="entry name" value="HD"/>
</dbReference>
<organism evidence="16 17">
    <name type="scientific">Parthenolecanium corni</name>
    <dbReference type="NCBI Taxonomy" id="536013"/>
    <lineage>
        <taxon>Eukaryota</taxon>
        <taxon>Metazoa</taxon>
        <taxon>Ecdysozoa</taxon>
        <taxon>Arthropoda</taxon>
        <taxon>Hexapoda</taxon>
        <taxon>Insecta</taxon>
        <taxon>Pterygota</taxon>
        <taxon>Neoptera</taxon>
        <taxon>Paraneoptera</taxon>
        <taxon>Hemiptera</taxon>
        <taxon>Sternorrhyncha</taxon>
        <taxon>Coccoidea</taxon>
        <taxon>Coccidae</taxon>
        <taxon>Parthenolecanium</taxon>
    </lineage>
</organism>
<evidence type="ECO:0000256" key="10">
    <source>
        <dbReference type="PROSITE-ProRule" id="PRU00125"/>
    </source>
</evidence>
<evidence type="ECO:0008006" key="18">
    <source>
        <dbReference type="Google" id="ProtNLM"/>
    </source>
</evidence>
<dbReference type="EMBL" id="JBBCAQ010000037">
    <property type="protein sequence ID" value="KAK7573374.1"/>
    <property type="molecule type" value="Genomic_DNA"/>
</dbReference>
<keyword evidence="5 10" id="KW-0440">LIM domain</keyword>
<dbReference type="InterPro" id="IPR050453">
    <property type="entry name" value="LIM_Homeobox_TF"/>
</dbReference>
<dbReference type="GO" id="GO:0000981">
    <property type="term" value="F:DNA-binding transcription factor activity, RNA polymerase II-specific"/>
    <property type="evidence" value="ECO:0007669"/>
    <property type="project" value="TreeGrafter"/>
</dbReference>
<keyword evidence="8 9" id="KW-0539">Nucleus</keyword>
<keyword evidence="13" id="KW-1133">Transmembrane helix</keyword>
<evidence type="ECO:0000256" key="8">
    <source>
        <dbReference type="ARBA" id="ARBA00023242"/>
    </source>
</evidence>
<comment type="caution">
    <text evidence="16">The sequence shown here is derived from an EMBL/GenBank/DDBJ whole genome shotgun (WGS) entry which is preliminary data.</text>
</comment>
<reference evidence="16 17" key="1">
    <citation type="submission" date="2024-03" db="EMBL/GenBank/DDBJ databases">
        <title>Adaptation during the transition from Ophiocordyceps entomopathogen to insect associate is accompanied by gene loss and intensified selection.</title>
        <authorList>
            <person name="Ward C.M."/>
            <person name="Onetto C.A."/>
            <person name="Borneman A.R."/>
        </authorList>
    </citation>
    <scope>NUCLEOTIDE SEQUENCE [LARGE SCALE GENOMIC DNA]</scope>
    <source>
        <strain evidence="16">AWRI1</strain>
        <tissue evidence="16">Single Adult Female</tissue>
    </source>
</reference>
<comment type="subcellular location">
    <subcellularLocation>
        <location evidence="1 9 11">Nucleus</location>
    </subcellularLocation>
</comment>
<evidence type="ECO:0000259" key="14">
    <source>
        <dbReference type="PROSITE" id="PS50023"/>
    </source>
</evidence>